<dbReference type="InParanoid" id="A0A168R776"/>
<protein>
    <submittedName>
        <fullName evidence="2">Uncharacterized protein</fullName>
    </submittedName>
</protein>
<evidence type="ECO:0000256" key="1">
    <source>
        <dbReference type="SAM" id="Coils"/>
    </source>
</evidence>
<sequence length="94" mass="11565">MEGMMLEHRHRKRQIAEEQEELQRRMTVLNERMQEEDLEEERCAARYMQNIPQPQVEVFRNADRDAYLWDVMRSRRRNTNPRTRGDCNPMTENL</sequence>
<evidence type="ECO:0000313" key="3">
    <source>
        <dbReference type="Proteomes" id="UP000078561"/>
    </source>
</evidence>
<feature type="coiled-coil region" evidence="1">
    <location>
        <begin position="5"/>
        <end position="39"/>
    </location>
</feature>
<proteinExistence type="predicted"/>
<dbReference type="AlphaFoldDB" id="A0A168R776"/>
<accession>A0A168R776</accession>
<keyword evidence="3" id="KW-1185">Reference proteome</keyword>
<evidence type="ECO:0000313" key="2">
    <source>
        <dbReference type="EMBL" id="SAM06217.1"/>
    </source>
</evidence>
<reference evidence="2" key="1">
    <citation type="submission" date="2016-04" db="EMBL/GenBank/DDBJ databases">
        <authorList>
            <person name="Evans L.H."/>
            <person name="Alamgir A."/>
            <person name="Owens N."/>
            <person name="Weber N.D."/>
            <person name="Virtaneva K."/>
            <person name="Barbian K."/>
            <person name="Babar A."/>
            <person name="Rosenke K."/>
        </authorList>
    </citation>
    <scope>NUCLEOTIDE SEQUENCE [LARGE SCALE GENOMIC DNA]</scope>
    <source>
        <strain evidence="2">CBS 101.48</strain>
    </source>
</reference>
<gene>
    <name evidence="2" type="primary">ABSGL_12099.1 scaffold 12613</name>
</gene>
<name>A0A168R776_ABSGL</name>
<dbReference type="Proteomes" id="UP000078561">
    <property type="component" value="Unassembled WGS sequence"/>
</dbReference>
<dbReference type="EMBL" id="LT554540">
    <property type="protein sequence ID" value="SAM06217.1"/>
    <property type="molecule type" value="Genomic_DNA"/>
</dbReference>
<organism evidence="2">
    <name type="scientific">Absidia glauca</name>
    <name type="common">Pin mould</name>
    <dbReference type="NCBI Taxonomy" id="4829"/>
    <lineage>
        <taxon>Eukaryota</taxon>
        <taxon>Fungi</taxon>
        <taxon>Fungi incertae sedis</taxon>
        <taxon>Mucoromycota</taxon>
        <taxon>Mucoromycotina</taxon>
        <taxon>Mucoromycetes</taxon>
        <taxon>Mucorales</taxon>
        <taxon>Cunninghamellaceae</taxon>
        <taxon>Absidia</taxon>
    </lineage>
</organism>
<keyword evidence="1" id="KW-0175">Coiled coil</keyword>